<gene>
    <name evidence="10" type="ORF">ATL42_0823</name>
</gene>
<organism evidence="10 11">
    <name type="scientific">Sanguibacter antarcticus</name>
    <dbReference type="NCBI Taxonomy" id="372484"/>
    <lineage>
        <taxon>Bacteria</taxon>
        <taxon>Bacillati</taxon>
        <taxon>Actinomycetota</taxon>
        <taxon>Actinomycetes</taxon>
        <taxon>Micrococcales</taxon>
        <taxon>Sanguibacteraceae</taxon>
        <taxon>Sanguibacter</taxon>
    </lineage>
</organism>
<dbReference type="InterPro" id="IPR023416">
    <property type="entry name" value="Transthyretin/HIU_hydrolase_d"/>
</dbReference>
<comment type="subunit">
    <text evidence="4 8">Homotetramer.</text>
</comment>
<keyword evidence="11" id="KW-1185">Reference proteome</keyword>
<dbReference type="Pfam" id="PF00576">
    <property type="entry name" value="Transthyretin"/>
    <property type="match status" value="1"/>
</dbReference>
<feature type="binding site" evidence="7">
    <location>
        <position position="115"/>
    </location>
    <ligand>
        <name>substrate</name>
    </ligand>
</feature>
<keyword evidence="6 8" id="KW-0378">Hydrolase</keyword>
<comment type="similarity">
    <text evidence="3 8">Belongs to the transthyretin family. 5-hydroxyisourate hydrolase subfamily.</text>
</comment>
<dbReference type="GO" id="GO:0006144">
    <property type="term" value="P:purine nucleobase metabolic process"/>
    <property type="evidence" value="ECO:0007669"/>
    <property type="project" value="UniProtKB-KW"/>
</dbReference>
<evidence type="ECO:0000256" key="1">
    <source>
        <dbReference type="ARBA" id="ARBA00001043"/>
    </source>
</evidence>
<dbReference type="InterPro" id="IPR014306">
    <property type="entry name" value="Hydroxyisourate_hydrolase"/>
</dbReference>
<dbReference type="OrthoDB" id="9792386at2"/>
<keyword evidence="5 8" id="KW-0659">Purine metabolism</keyword>
<dbReference type="InterPro" id="IPR023418">
    <property type="entry name" value="Thyroxine_BS"/>
</dbReference>
<dbReference type="EC" id="3.5.2.17" evidence="8"/>
<dbReference type="PROSITE" id="PS00768">
    <property type="entry name" value="TRANSTHYRETIN_1"/>
    <property type="match status" value="1"/>
</dbReference>
<dbReference type="SUPFAM" id="SSF49472">
    <property type="entry name" value="Transthyretin (synonym: prealbumin)"/>
    <property type="match status" value="1"/>
</dbReference>
<feature type="binding site" evidence="7">
    <location>
        <position position="52"/>
    </location>
    <ligand>
        <name>substrate</name>
    </ligand>
</feature>
<evidence type="ECO:0000313" key="11">
    <source>
        <dbReference type="Proteomes" id="UP000225548"/>
    </source>
</evidence>
<dbReference type="PRINTS" id="PR00189">
    <property type="entry name" value="TRNSTHYRETIN"/>
</dbReference>
<dbReference type="Proteomes" id="UP000225548">
    <property type="component" value="Unassembled WGS sequence"/>
</dbReference>
<dbReference type="RefSeq" id="WP_098454258.1">
    <property type="nucleotide sequence ID" value="NZ_PDJG01000001.1"/>
</dbReference>
<evidence type="ECO:0000256" key="6">
    <source>
        <dbReference type="ARBA" id="ARBA00022801"/>
    </source>
</evidence>
<comment type="catalytic activity">
    <reaction evidence="1 8">
        <text>5-hydroxyisourate + H2O = 5-hydroxy-2-oxo-4-ureido-2,5-dihydro-1H-imidazole-5-carboxylate + H(+)</text>
        <dbReference type="Rhea" id="RHEA:23736"/>
        <dbReference type="ChEBI" id="CHEBI:15377"/>
        <dbReference type="ChEBI" id="CHEBI:15378"/>
        <dbReference type="ChEBI" id="CHEBI:18072"/>
        <dbReference type="ChEBI" id="CHEBI:58639"/>
        <dbReference type="EC" id="3.5.2.17"/>
    </reaction>
</comment>
<dbReference type="InterPro" id="IPR036817">
    <property type="entry name" value="Transthyretin/HIU_hydrolase_sf"/>
</dbReference>
<comment type="caution">
    <text evidence="10">The sequence shown here is derived from an EMBL/GenBank/DDBJ whole genome shotgun (WGS) entry which is preliminary data.</text>
</comment>
<dbReference type="InterPro" id="IPR000895">
    <property type="entry name" value="Transthyretin/HIU_hydrolase"/>
</dbReference>
<evidence type="ECO:0000256" key="2">
    <source>
        <dbReference type="ARBA" id="ARBA00002704"/>
    </source>
</evidence>
<dbReference type="SMART" id="SM00095">
    <property type="entry name" value="TR_THY"/>
    <property type="match status" value="1"/>
</dbReference>
<dbReference type="EMBL" id="PDJG01000001">
    <property type="protein sequence ID" value="PFG32971.1"/>
    <property type="molecule type" value="Genomic_DNA"/>
</dbReference>
<evidence type="ECO:0000256" key="5">
    <source>
        <dbReference type="ARBA" id="ARBA00022631"/>
    </source>
</evidence>
<evidence type="ECO:0000256" key="8">
    <source>
        <dbReference type="RuleBase" id="RU361270"/>
    </source>
</evidence>
<sequence>MTVSHVTAHVLDTTTGSPAAGVEIVLERAEGDGRTAGGWAFVARSVTDDDGRVRGLGPELLAPGTYRLTFETGAYFAASGVETFFPYITVVFTVDATGRHYHVPLLVSPFALSSYRGS</sequence>
<evidence type="ECO:0000313" key="10">
    <source>
        <dbReference type="EMBL" id="PFG32971.1"/>
    </source>
</evidence>
<feature type="domain" description="Transthyretin/hydroxyisourate hydrolase" evidence="9">
    <location>
        <begin position="1"/>
        <end position="118"/>
    </location>
</feature>
<evidence type="ECO:0000256" key="7">
    <source>
        <dbReference type="PIRSR" id="PIRSR600895-51"/>
    </source>
</evidence>
<dbReference type="NCBIfam" id="TIGR02962">
    <property type="entry name" value="hdxy_isourate"/>
    <property type="match status" value="1"/>
</dbReference>
<dbReference type="PANTHER" id="PTHR10395">
    <property type="entry name" value="URICASE AND TRANSTHYRETIN-RELATED"/>
    <property type="match status" value="1"/>
</dbReference>
<reference evidence="10 11" key="1">
    <citation type="submission" date="2017-10" db="EMBL/GenBank/DDBJ databases">
        <title>Sequencing the genomes of 1000 actinobacteria strains.</title>
        <authorList>
            <person name="Klenk H.-P."/>
        </authorList>
    </citation>
    <scope>NUCLEOTIDE SEQUENCE [LARGE SCALE GENOMIC DNA]</scope>
    <source>
        <strain evidence="10 11">DSM 18966</strain>
    </source>
</reference>
<dbReference type="CDD" id="cd05822">
    <property type="entry name" value="TLP_HIUase"/>
    <property type="match status" value="1"/>
</dbReference>
<evidence type="ECO:0000256" key="4">
    <source>
        <dbReference type="ARBA" id="ARBA00011881"/>
    </source>
</evidence>
<dbReference type="AlphaFoldDB" id="A0A2A9E318"/>
<accession>A0A2A9E318</accession>
<proteinExistence type="inferred from homology"/>
<evidence type="ECO:0000259" key="9">
    <source>
        <dbReference type="SMART" id="SM00095"/>
    </source>
</evidence>
<name>A0A2A9E318_9MICO</name>
<dbReference type="GO" id="GO:0033971">
    <property type="term" value="F:hydroxyisourate hydrolase activity"/>
    <property type="evidence" value="ECO:0007669"/>
    <property type="project" value="UniProtKB-EC"/>
</dbReference>
<dbReference type="Gene3D" id="2.60.40.180">
    <property type="entry name" value="Transthyretin/hydroxyisourate hydrolase domain"/>
    <property type="match status" value="1"/>
</dbReference>
<comment type="function">
    <text evidence="2">Catalyzes the hydrolysis of 5-hydroxyisourate (HIU) to 2-oxo-4-hydroxy-4-carboxy-5-ureidoimidazoline (OHCU).</text>
</comment>
<dbReference type="PANTHER" id="PTHR10395:SF7">
    <property type="entry name" value="5-HYDROXYISOURATE HYDROLASE"/>
    <property type="match status" value="1"/>
</dbReference>
<evidence type="ECO:0000256" key="3">
    <source>
        <dbReference type="ARBA" id="ARBA00009850"/>
    </source>
</evidence>
<feature type="binding site" evidence="7">
    <location>
        <position position="9"/>
    </location>
    <ligand>
        <name>substrate</name>
    </ligand>
</feature>
<protein>
    <recommendedName>
        <fullName evidence="8">5-hydroxyisourate hydrolase</fullName>
        <shortName evidence="8">HIU hydrolase</shortName>
        <shortName evidence="8">HIUHase</shortName>
        <ecNumber evidence="8">3.5.2.17</ecNumber>
    </recommendedName>
</protein>